<dbReference type="AlphaFoldDB" id="A0A653CB44"/>
<protein>
    <submittedName>
        <fullName evidence="2">Uncharacterized protein</fullName>
    </submittedName>
</protein>
<accession>A0A653CB44</accession>
<evidence type="ECO:0000256" key="1">
    <source>
        <dbReference type="SAM" id="Phobius"/>
    </source>
</evidence>
<gene>
    <name evidence="2" type="ORF">CALMAC_LOCUS7142</name>
</gene>
<feature type="transmembrane region" description="Helical" evidence="1">
    <location>
        <begin position="51"/>
        <end position="71"/>
    </location>
</feature>
<keyword evidence="1" id="KW-0472">Membrane</keyword>
<dbReference type="OrthoDB" id="10059177at2759"/>
<reference evidence="2 3" key="1">
    <citation type="submission" date="2019-01" db="EMBL/GenBank/DDBJ databases">
        <authorList>
            <person name="Sayadi A."/>
        </authorList>
    </citation>
    <scope>NUCLEOTIDE SEQUENCE [LARGE SCALE GENOMIC DNA]</scope>
</reference>
<dbReference type="Proteomes" id="UP000410492">
    <property type="component" value="Unassembled WGS sequence"/>
</dbReference>
<keyword evidence="1" id="KW-1133">Transmembrane helix</keyword>
<sequence>MAIILRRSYKSSGTGITNVAICYQIGFWGVFLCSFKFLLAQSRTSLWKRNLNITAYQMLCFRFFLSVYIHVLDSATERQVFYFFLLTSNLNRRF</sequence>
<name>A0A653CB44_CALMS</name>
<dbReference type="EMBL" id="CAACVG010007223">
    <property type="protein sequence ID" value="VEN44300.1"/>
    <property type="molecule type" value="Genomic_DNA"/>
</dbReference>
<proteinExistence type="predicted"/>
<evidence type="ECO:0000313" key="2">
    <source>
        <dbReference type="EMBL" id="VEN44300.1"/>
    </source>
</evidence>
<keyword evidence="1" id="KW-0812">Transmembrane</keyword>
<feature type="transmembrane region" description="Helical" evidence="1">
    <location>
        <begin position="15"/>
        <end position="39"/>
    </location>
</feature>
<keyword evidence="3" id="KW-1185">Reference proteome</keyword>
<organism evidence="2 3">
    <name type="scientific">Callosobruchus maculatus</name>
    <name type="common">Southern cowpea weevil</name>
    <name type="synonym">Pulse bruchid</name>
    <dbReference type="NCBI Taxonomy" id="64391"/>
    <lineage>
        <taxon>Eukaryota</taxon>
        <taxon>Metazoa</taxon>
        <taxon>Ecdysozoa</taxon>
        <taxon>Arthropoda</taxon>
        <taxon>Hexapoda</taxon>
        <taxon>Insecta</taxon>
        <taxon>Pterygota</taxon>
        <taxon>Neoptera</taxon>
        <taxon>Endopterygota</taxon>
        <taxon>Coleoptera</taxon>
        <taxon>Polyphaga</taxon>
        <taxon>Cucujiformia</taxon>
        <taxon>Chrysomeloidea</taxon>
        <taxon>Chrysomelidae</taxon>
        <taxon>Bruchinae</taxon>
        <taxon>Bruchini</taxon>
        <taxon>Callosobruchus</taxon>
    </lineage>
</organism>
<evidence type="ECO:0000313" key="3">
    <source>
        <dbReference type="Proteomes" id="UP000410492"/>
    </source>
</evidence>